<name>A0A1L7CPK3_CORFL</name>
<dbReference type="InterPro" id="IPR023214">
    <property type="entry name" value="HAD_sf"/>
</dbReference>
<dbReference type="SUPFAM" id="SSF56784">
    <property type="entry name" value="HAD-like"/>
    <property type="match status" value="1"/>
</dbReference>
<evidence type="ECO:0000313" key="1">
    <source>
        <dbReference type="EMBL" id="APT87782.1"/>
    </source>
</evidence>
<dbReference type="Gene3D" id="3.40.50.1000">
    <property type="entry name" value="HAD superfamily/HAD-like"/>
    <property type="match status" value="1"/>
</dbReference>
<keyword evidence="1" id="KW-0378">Hydrolase</keyword>
<protein>
    <submittedName>
        <fullName evidence="1">HAD family hydrolase</fullName>
    </submittedName>
    <submittedName>
        <fullName evidence="2">Haloacid dehalogenase</fullName>
    </submittedName>
</protein>
<proteinExistence type="predicted"/>
<dbReference type="EMBL" id="BJNB01000040">
    <property type="protein sequence ID" value="GEB98586.1"/>
    <property type="molecule type" value="Genomic_DNA"/>
</dbReference>
<dbReference type="Gene3D" id="3.30.1240.10">
    <property type="match status" value="1"/>
</dbReference>
<accession>A0A1L7CPK3</accession>
<dbReference type="SFLD" id="SFLDS00003">
    <property type="entry name" value="Haloacid_Dehalogenase"/>
    <property type="match status" value="1"/>
</dbReference>
<dbReference type="PANTHER" id="PTHR10000">
    <property type="entry name" value="PHOSPHOSERINE PHOSPHATASE"/>
    <property type="match status" value="1"/>
</dbReference>
<dbReference type="CDD" id="cd07516">
    <property type="entry name" value="HAD_Pase"/>
    <property type="match status" value="1"/>
</dbReference>
<organism evidence="1 3">
    <name type="scientific">Corynebacterium flavescens</name>
    <dbReference type="NCBI Taxonomy" id="28028"/>
    <lineage>
        <taxon>Bacteria</taxon>
        <taxon>Bacillati</taxon>
        <taxon>Actinomycetota</taxon>
        <taxon>Actinomycetes</taxon>
        <taxon>Mycobacteriales</taxon>
        <taxon>Corynebacteriaceae</taxon>
        <taxon>Corynebacterium</taxon>
    </lineage>
</organism>
<dbReference type="PANTHER" id="PTHR10000:SF8">
    <property type="entry name" value="HAD SUPERFAMILY HYDROLASE-LIKE, TYPE 3"/>
    <property type="match status" value="1"/>
</dbReference>
<gene>
    <name evidence="2" type="ORF">CFL01nite_20810</name>
    <name evidence="1" type="ORF">CFLV_11895</name>
</gene>
<dbReference type="OrthoDB" id="3180855at2"/>
<evidence type="ECO:0000313" key="4">
    <source>
        <dbReference type="Proteomes" id="UP000315353"/>
    </source>
</evidence>
<dbReference type="Proteomes" id="UP000315353">
    <property type="component" value="Unassembled WGS sequence"/>
</dbReference>
<dbReference type="GeneID" id="82881370"/>
<reference evidence="1 3" key="1">
    <citation type="submission" date="2014-08" db="EMBL/GenBank/DDBJ databases">
        <title>Complete genome sequence of Corynebacterium flavescens OJ8(T)(=DSM 20296(T)), isolated from cheese.</title>
        <authorList>
            <person name="Ruckert C."/>
            <person name="Albersmeier A."/>
            <person name="Winkler A."/>
            <person name="Kalinowski J."/>
        </authorList>
    </citation>
    <scope>NUCLEOTIDE SEQUENCE [LARGE SCALE GENOMIC DNA]</scope>
    <source>
        <strain evidence="1 3">OJ8</strain>
    </source>
</reference>
<dbReference type="RefSeq" id="WP_075730699.1">
    <property type="nucleotide sequence ID" value="NZ_BJNB01000040.1"/>
</dbReference>
<dbReference type="AlphaFoldDB" id="A0A1L7CPK3"/>
<dbReference type="SFLD" id="SFLDG01140">
    <property type="entry name" value="C2.B:_Phosphomannomutase_and_P"/>
    <property type="match status" value="1"/>
</dbReference>
<dbReference type="Proteomes" id="UP000185479">
    <property type="component" value="Chromosome"/>
</dbReference>
<evidence type="ECO:0000313" key="3">
    <source>
        <dbReference type="Proteomes" id="UP000185479"/>
    </source>
</evidence>
<reference evidence="2 4" key="2">
    <citation type="submission" date="2019-06" db="EMBL/GenBank/DDBJ databases">
        <title>Whole genome shotgun sequence of Corynebacterium flavescens NBRC 14136.</title>
        <authorList>
            <person name="Hosoyama A."/>
            <person name="Uohara A."/>
            <person name="Ohji S."/>
            <person name="Ichikawa N."/>
        </authorList>
    </citation>
    <scope>NUCLEOTIDE SEQUENCE [LARGE SCALE GENOMIC DNA]</scope>
    <source>
        <strain evidence="2 4">NBRC 14136</strain>
    </source>
</reference>
<dbReference type="InterPro" id="IPR036412">
    <property type="entry name" value="HAD-like_sf"/>
</dbReference>
<dbReference type="STRING" id="28028.CFLV_11895"/>
<sequence length="278" mass="29927">MTTSLAAPRLIASDIDGTLLDANHRVTKRNRETIARAVASGAIFALSTGRPYRWIRPVLDQLPVRPICVTSNGAVIFDSFQDRVVQSYELKPEVLHDVVTLAQGALSSSGGVSVGAERVGNTPQDPVNELFVVDPSYSDNAVFDGFGVLTLEDVVARPASKLLLRNPHLSSAEMFEAVGPLIDPDVAHITYSMDDGILEVASAGVTKAHGVQWLAQHHGIDRAETIAFGDMPNDIEMLRWVGRGYAMANAAPAVKEAADEIALSNRESGVGRVLENWF</sequence>
<dbReference type="Pfam" id="PF08282">
    <property type="entry name" value="Hydrolase_3"/>
    <property type="match status" value="1"/>
</dbReference>
<dbReference type="NCBIfam" id="TIGR01484">
    <property type="entry name" value="HAD-SF-IIB"/>
    <property type="match status" value="2"/>
</dbReference>
<dbReference type="GO" id="GO:0016791">
    <property type="term" value="F:phosphatase activity"/>
    <property type="evidence" value="ECO:0007669"/>
    <property type="project" value="TreeGrafter"/>
</dbReference>
<keyword evidence="3" id="KW-1185">Reference proteome</keyword>
<dbReference type="InterPro" id="IPR006379">
    <property type="entry name" value="HAD-SF_hydro_IIB"/>
</dbReference>
<dbReference type="EMBL" id="CP009246">
    <property type="protein sequence ID" value="APT87782.1"/>
    <property type="molecule type" value="Genomic_DNA"/>
</dbReference>
<dbReference type="GO" id="GO:0005829">
    <property type="term" value="C:cytosol"/>
    <property type="evidence" value="ECO:0007669"/>
    <property type="project" value="TreeGrafter"/>
</dbReference>
<dbReference type="GO" id="GO:0000287">
    <property type="term" value="F:magnesium ion binding"/>
    <property type="evidence" value="ECO:0007669"/>
    <property type="project" value="TreeGrafter"/>
</dbReference>
<evidence type="ECO:0000313" key="2">
    <source>
        <dbReference type="EMBL" id="GEB98586.1"/>
    </source>
</evidence>
<dbReference type="KEGG" id="cfc:CFLV_11895"/>